<protein>
    <submittedName>
        <fullName evidence="1">Uncharacterized protein</fullName>
    </submittedName>
</protein>
<dbReference type="Proteomes" id="UP000221015">
    <property type="component" value="Unassembled WGS sequence"/>
</dbReference>
<comment type="caution">
    <text evidence="1">The sequence shown here is derived from an EMBL/GenBank/DDBJ whole genome shotgun (WGS) entry which is preliminary data.</text>
</comment>
<sequence length="76" mass="8637">MKIDARLVKQSVGMIVGGVIFAWSAMDKGRIDGIKEGKRLQAGWTVRAIEDAYEKEKADDIINRVNARFHEYVNEK</sequence>
<accession>A0A2J4JS61</accession>
<evidence type="ECO:0000313" key="2">
    <source>
        <dbReference type="Proteomes" id="UP000221015"/>
    </source>
</evidence>
<reference evidence="1 2" key="1">
    <citation type="journal article" date="2017" name="Front. Microbiol.">
        <title>New Insights into the Diversity of the Genus Faecalibacterium.</title>
        <authorList>
            <person name="Benevides L."/>
            <person name="Burman S."/>
            <person name="Martin R."/>
            <person name="Robert V."/>
            <person name="Thomas M."/>
            <person name="Miquel S."/>
            <person name="Chain F."/>
            <person name="Sokol H."/>
            <person name="Bermudez-Humaran L.G."/>
            <person name="Morrison M."/>
            <person name="Langella P."/>
            <person name="Azevedo V.A."/>
            <person name="Chatel J.M."/>
            <person name="Soares S."/>
        </authorList>
    </citation>
    <scope>NUCLEOTIDE SEQUENCE [LARGE SCALE GENOMIC DNA]</scope>
    <source>
        <strain evidence="1 2">CNCM I 4542</strain>
    </source>
</reference>
<proteinExistence type="predicted"/>
<name>A0A2J4JS61_9FIRM</name>
<gene>
    <name evidence="1" type="ORF">CGS50_003540</name>
</gene>
<dbReference type="EMBL" id="NMTS02000001">
    <property type="protein sequence ID" value="PLK30699.1"/>
    <property type="molecule type" value="Genomic_DNA"/>
</dbReference>
<dbReference type="RefSeq" id="WP_097782121.1">
    <property type="nucleotide sequence ID" value="NZ_NMTS02000001.1"/>
</dbReference>
<organism evidence="1 2">
    <name type="scientific">Faecalibacterium prausnitzii</name>
    <dbReference type="NCBI Taxonomy" id="853"/>
    <lineage>
        <taxon>Bacteria</taxon>
        <taxon>Bacillati</taxon>
        <taxon>Bacillota</taxon>
        <taxon>Clostridia</taxon>
        <taxon>Eubacteriales</taxon>
        <taxon>Oscillospiraceae</taxon>
        <taxon>Faecalibacterium</taxon>
    </lineage>
</organism>
<evidence type="ECO:0000313" key="1">
    <source>
        <dbReference type="EMBL" id="PLK30699.1"/>
    </source>
</evidence>
<dbReference type="AlphaFoldDB" id="A0A2J4JS61"/>